<dbReference type="RefSeq" id="XP_023469592.1">
    <property type="nucleotide sequence ID" value="XM_023607972.1"/>
</dbReference>
<reference evidence="1 2" key="1">
    <citation type="journal article" date="2016" name="Proc. Natl. Acad. Sci. U.S.A.">
        <title>Lipid metabolic changes in an early divergent fungus govern the establishment of a mutualistic symbiosis with endobacteria.</title>
        <authorList>
            <person name="Lastovetsky O.A."/>
            <person name="Gaspar M.L."/>
            <person name="Mondo S.J."/>
            <person name="LaButti K.M."/>
            <person name="Sandor L."/>
            <person name="Grigoriev I.V."/>
            <person name="Henry S.A."/>
            <person name="Pawlowska T.E."/>
        </authorList>
    </citation>
    <scope>NUCLEOTIDE SEQUENCE [LARGE SCALE GENOMIC DNA]</scope>
    <source>
        <strain evidence="1 2">ATCC 52813</strain>
    </source>
</reference>
<dbReference type="Proteomes" id="UP000242254">
    <property type="component" value="Unassembled WGS sequence"/>
</dbReference>
<name>A0A2G4T4D8_RHIZD</name>
<accession>A0A2G4T4D8</accession>
<evidence type="ECO:0000313" key="1">
    <source>
        <dbReference type="EMBL" id="PHZ15884.1"/>
    </source>
</evidence>
<proteinExistence type="predicted"/>
<dbReference type="GeneID" id="35438962"/>
<evidence type="ECO:0000313" key="2">
    <source>
        <dbReference type="Proteomes" id="UP000242254"/>
    </source>
</evidence>
<keyword evidence="2" id="KW-1185">Reference proteome</keyword>
<dbReference type="EMBL" id="KZ303843">
    <property type="protein sequence ID" value="PHZ15884.1"/>
    <property type="molecule type" value="Genomic_DNA"/>
</dbReference>
<sequence length="130" mass="15570">MEKIINNIQAQQEEVNLILSVPKPTFEKDLLLQQARPVKERREYEFLSYYHLSFVYSHFFGKRSRTLSNEESRHQYSSEYSENWIIQDDYKRRPPFVLRKSEEDAIQIISWLDTIWKVDVGLSLSVEKGP</sequence>
<protein>
    <submittedName>
        <fullName evidence="1">Uncharacterized protein</fullName>
    </submittedName>
</protein>
<organism evidence="1 2">
    <name type="scientific">Rhizopus microsporus ATCC 52813</name>
    <dbReference type="NCBI Taxonomy" id="1340429"/>
    <lineage>
        <taxon>Eukaryota</taxon>
        <taxon>Fungi</taxon>
        <taxon>Fungi incertae sedis</taxon>
        <taxon>Mucoromycota</taxon>
        <taxon>Mucoromycotina</taxon>
        <taxon>Mucoromycetes</taxon>
        <taxon>Mucorales</taxon>
        <taxon>Mucorineae</taxon>
        <taxon>Rhizopodaceae</taxon>
        <taxon>Rhizopus</taxon>
    </lineage>
</organism>
<gene>
    <name evidence="1" type="ORF">RHIMIDRAFT_233492</name>
</gene>
<dbReference type="AlphaFoldDB" id="A0A2G4T4D8"/>